<protein>
    <submittedName>
        <fullName evidence="2">Uncharacterized protein</fullName>
    </submittedName>
</protein>
<accession>A0AA88CVS9</accession>
<keyword evidence="1" id="KW-1133">Transmembrane helix</keyword>
<organism evidence="2 3">
    <name type="scientific">Ficus carica</name>
    <name type="common">Common fig</name>
    <dbReference type="NCBI Taxonomy" id="3494"/>
    <lineage>
        <taxon>Eukaryota</taxon>
        <taxon>Viridiplantae</taxon>
        <taxon>Streptophyta</taxon>
        <taxon>Embryophyta</taxon>
        <taxon>Tracheophyta</taxon>
        <taxon>Spermatophyta</taxon>
        <taxon>Magnoliopsida</taxon>
        <taxon>eudicotyledons</taxon>
        <taxon>Gunneridae</taxon>
        <taxon>Pentapetalae</taxon>
        <taxon>rosids</taxon>
        <taxon>fabids</taxon>
        <taxon>Rosales</taxon>
        <taxon>Moraceae</taxon>
        <taxon>Ficeae</taxon>
        <taxon>Ficus</taxon>
    </lineage>
</organism>
<feature type="transmembrane region" description="Helical" evidence="1">
    <location>
        <begin position="7"/>
        <end position="28"/>
    </location>
</feature>
<evidence type="ECO:0000313" key="2">
    <source>
        <dbReference type="EMBL" id="GMN36683.1"/>
    </source>
</evidence>
<evidence type="ECO:0000313" key="3">
    <source>
        <dbReference type="Proteomes" id="UP001187192"/>
    </source>
</evidence>
<sequence>MKGFQINAVWGVWSVVMMLVVAAIELFAPQGMGPVHPPSAFTLLLFPLVLAAIFFIMSRAAAPK</sequence>
<dbReference type="EMBL" id="BTGU01000006">
    <property type="protein sequence ID" value="GMN36683.1"/>
    <property type="molecule type" value="Genomic_DNA"/>
</dbReference>
<feature type="transmembrane region" description="Helical" evidence="1">
    <location>
        <begin position="40"/>
        <end position="62"/>
    </location>
</feature>
<evidence type="ECO:0000256" key="1">
    <source>
        <dbReference type="SAM" id="Phobius"/>
    </source>
</evidence>
<dbReference type="Gramene" id="FCD_00005826-RA">
    <property type="protein sequence ID" value="FCD_00005826-RA:cds"/>
    <property type="gene ID" value="FCD_00005826"/>
</dbReference>
<keyword evidence="1" id="KW-0472">Membrane</keyword>
<keyword evidence="1" id="KW-0812">Transmembrane</keyword>
<keyword evidence="3" id="KW-1185">Reference proteome</keyword>
<dbReference type="AlphaFoldDB" id="A0AA88CVS9"/>
<gene>
    <name evidence="2" type="ORF">TIFTF001_006210</name>
</gene>
<reference evidence="2" key="1">
    <citation type="submission" date="2023-07" db="EMBL/GenBank/DDBJ databases">
        <title>draft genome sequence of fig (Ficus carica).</title>
        <authorList>
            <person name="Takahashi T."/>
            <person name="Nishimura K."/>
        </authorList>
    </citation>
    <scope>NUCLEOTIDE SEQUENCE</scope>
</reference>
<dbReference type="Proteomes" id="UP001187192">
    <property type="component" value="Unassembled WGS sequence"/>
</dbReference>
<name>A0AA88CVS9_FICCA</name>
<proteinExistence type="predicted"/>
<comment type="caution">
    <text evidence="2">The sequence shown here is derived from an EMBL/GenBank/DDBJ whole genome shotgun (WGS) entry which is preliminary data.</text>
</comment>